<dbReference type="GO" id="GO:0032259">
    <property type="term" value="P:methylation"/>
    <property type="evidence" value="ECO:0007669"/>
    <property type="project" value="UniProtKB-KW"/>
</dbReference>
<evidence type="ECO:0000256" key="1">
    <source>
        <dbReference type="ARBA" id="ARBA00008361"/>
    </source>
</evidence>
<evidence type="ECO:0000256" key="3">
    <source>
        <dbReference type="ARBA" id="ARBA00022679"/>
    </source>
</evidence>
<evidence type="ECO:0000313" key="4">
    <source>
        <dbReference type="EMBL" id="QTZ19453.1"/>
    </source>
</evidence>
<proteinExistence type="evidence at transcript level"/>
<evidence type="ECO:0000256" key="2">
    <source>
        <dbReference type="ARBA" id="ARBA00022603"/>
    </source>
</evidence>
<dbReference type="PANTHER" id="PTHR12176">
    <property type="entry name" value="SAM-DEPENDENT METHYLTRANSFERASE SUPERFAMILY PROTEIN"/>
    <property type="match status" value="1"/>
</dbReference>
<sequence>MLDLPFSNECFDVVIEKGTMDVLFVDSGDPWNPRPATVSKVMAMLEGVHRVLKSDGIFISITFGQPHFRRPFFHNPKFTWSVEWSTFGETFHYFFYTLRKGRRSSSVGVASGEKCEMSSICLLHEELEGEDYIFRTTIDGMD</sequence>
<keyword evidence="2 4" id="KW-0489">Methyltransferase</keyword>
<dbReference type="GO" id="GO:0008168">
    <property type="term" value="F:methyltransferase activity"/>
    <property type="evidence" value="ECO:0007669"/>
    <property type="project" value="UniProtKB-KW"/>
</dbReference>
<dbReference type="InterPro" id="IPR029063">
    <property type="entry name" value="SAM-dependent_MTases_sf"/>
</dbReference>
<keyword evidence="3" id="KW-0808">Transferase</keyword>
<dbReference type="InterPro" id="IPR051419">
    <property type="entry name" value="Lys/N-term_MeTrsfase_sf"/>
</dbReference>
<dbReference type="EMBL" id="MW885327">
    <property type="protein sequence ID" value="QTZ19453.1"/>
    <property type="molecule type" value="mRNA"/>
</dbReference>
<organism evidence="4">
    <name type="scientific">Bixa orellana</name>
    <name type="common">Lipstick tree</name>
    <dbReference type="NCBI Taxonomy" id="66672"/>
    <lineage>
        <taxon>Eukaryota</taxon>
        <taxon>Viridiplantae</taxon>
        <taxon>Streptophyta</taxon>
        <taxon>Embryophyta</taxon>
        <taxon>Tracheophyta</taxon>
        <taxon>Spermatophyta</taxon>
        <taxon>Magnoliopsida</taxon>
        <taxon>eudicotyledons</taxon>
        <taxon>Gunneridae</taxon>
        <taxon>Pentapetalae</taxon>
        <taxon>rosids</taxon>
        <taxon>malvids</taxon>
        <taxon>Malvales</taxon>
        <taxon>Bixaceae</taxon>
        <taxon>Bixa</taxon>
    </lineage>
</organism>
<dbReference type="PANTHER" id="PTHR12176:SF80">
    <property type="entry name" value="EEF1A LYSINE METHYLTRANSFERASE 4"/>
    <property type="match status" value="1"/>
</dbReference>
<dbReference type="AlphaFoldDB" id="A0A9Y0ZEQ3"/>
<dbReference type="Gene3D" id="3.40.50.150">
    <property type="entry name" value="Vaccinia Virus protein VP39"/>
    <property type="match status" value="1"/>
</dbReference>
<dbReference type="SUPFAM" id="SSF53335">
    <property type="entry name" value="S-adenosyl-L-methionine-dependent methyltransferases"/>
    <property type="match status" value="1"/>
</dbReference>
<accession>A0A9Y0ZEQ3</accession>
<name>A0A9Y0ZEQ3_BIXOR</name>
<reference evidence="4" key="1">
    <citation type="submission" date="2021-04" db="EMBL/GenBank/DDBJ databases">
        <title>Transcriptome analysis for identification of genes encoding DOXP/MEP, carotenoid and bixin pathway enzymes in seeds of Bixa orellana.</title>
        <authorList>
            <person name="Moreira V.S."/>
            <person name="Soares V.L.F."/>
            <person name="de Souza V.C."/>
            <person name="Goliatt P.V.Z.C."/>
            <person name="Reboucas T.N.H."/>
            <person name="Otoni W.C."/>
            <person name="Costa M.G.C."/>
        </authorList>
    </citation>
    <scope>NUCLEOTIDE SEQUENCE</scope>
    <source>
        <strain evidence="4">C13284_g1_i2_m.56727</strain>
    </source>
</reference>
<comment type="similarity">
    <text evidence="1">Belongs to the methyltransferase superfamily.</text>
</comment>
<protein>
    <submittedName>
        <fullName evidence="4">Methyltransferase 13</fullName>
    </submittedName>
</protein>